<dbReference type="InterPro" id="IPR012334">
    <property type="entry name" value="Pectin_lyas_fold"/>
</dbReference>
<dbReference type="Gene3D" id="2.160.20.10">
    <property type="entry name" value="Single-stranded right-handed beta-helix, Pectin lyase-like"/>
    <property type="match status" value="3"/>
</dbReference>
<proteinExistence type="predicted"/>
<dbReference type="HOGENOM" id="CLU_001325_0_0_3"/>
<dbReference type="RefSeq" id="WP_015215071.1">
    <property type="nucleotide sequence ID" value="NC_019771.1"/>
</dbReference>
<dbReference type="SUPFAM" id="SSF51126">
    <property type="entry name" value="Pectin lyase-like"/>
    <property type="match status" value="3"/>
</dbReference>
<sequence length="926" mass="95559">MSKQEIDPFKQSQGAKKSAILPLSLYLLALLISSFTAKKAIAQIVPDNTLPVNSQVQSGCSICEINGGTIRGVNLFHSFKEFSVPTGGEALFNNSSAIQNILTRVTGNTISHIDGMIRTHGNANLFFINPNGIIFGENANLNIGGSLIASTANSIKFVDGTQFSRQVSQSTPLLTISMPIGLQFAAHPRLIQVNSKATGLQIQANQTLALVGGDISLDAATLKTNGGRLELGSVAGEGLVKLTSTNQGFSFNYEGIQKFGNIQLTAEANVDTSGIGGGEMQIQTGNLQMSEGSRIASLTLGSLPGGNITINATDTIEIIGTGEFEKKAANILDPSADVSEGRDGFFILSTGSGSTGNFEINTNKLILKDGAILLVSVVNQGNGGNLNINASESVEVIESLLATGNRLQSSGDAGNINIKTKNLLLQNRGSIASSSLATGKAGNININASESIQLTPSESFYQVFDDINVNTNINSSTVGIADSGNIEISTKQLILRKNTAISAATFGSGNGGNLTINASDIHLIGKGSESFINALGTASEIGATGNGGNLNINANTLQMQDGKISAGAVGVGNGGNLLINVNKVQIQEGAEISVSTVNAGKAGTLTVNAADIQLVGTDINGLSSGFFASSGLSATGAAGDIKVNTNNLQILDRATITVEALGSGNAGNLSLKANSILMDQFSTISGNSLINSTATNQEQANLNLHSQNLIMRNGSKITTNATGNNVIGGNITIVTDVLAAAENSDISANSTDFRGGKVIITAQGIFGTQFRDQLTPKSDITATGASPEFSGIVQINQLSTDPSQGLIDLSTSVVDTDNQVSQECAAGSKFTSRENKFTIIGRGGLPSSPDDLFTGTRALVDLVELVPSQQNGPDIQPVGVSDRISTEIVEAQGWVVDAKGQVSLIAQSANVLPHGLIISKTSCFAP</sequence>
<reference evidence="3" key="1">
    <citation type="journal article" date="2013" name="Proc. Natl. Acad. Sci. U.S.A.">
        <title>Improving the coverage of the cyanobacterial phylum using diversity-driven genome sequencing.</title>
        <authorList>
            <person name="Shih P.M."/>
            <person name="Wu D."/>
            <person name="Latifi A."/>
            <person name="Axen S.D."/>
            <person name="Fewer D.P."/>
            <person name="Talla E."/>
            <person name="Calteau A."/>
            <person name="Cai F."/>
            <person name="Tandeau de Marsac N."/>
            <person name="Rippka R."/>
            <person name="Herdman M."/>
            <person name="Sivonen K."/>
            <person name="Coursin T."/>
            <person name="Laurent T."/>
            <person name="Goodwin L."/>
            <person name="Nolan M."/>
            <person name="Davenport K.W."/>
            <person name="Han C.S."/>
            <person name="Rubin E.M."/>
            <person name="Eisen J.A."/>
            <person name="Woyke T."/>
            <person name="Gugger M."/>
            <person name="Kerfeld C.A."/>
        </authorList>
    </citation>
    <scope>NUCLEOTIDE SEQUENCE [LARGE SCALE GENOMIC DNA]</scope>
    <source>
        <strain evidence="3">ATCC 27899 / PCC 7122</strain>
    </source>
</reference>
<dbReference type="KEGG" id="acy:Anacy_3025"/>
<evidence type="ECO:0000313" key="3">
    <source>
        <dbReference type="Proteomes" id="UP000010474"/>
    </source>
</evidence>
<dbReference type="EMBL" id="CP003659">
    <property type="protein sequence ID" value="AFZ58442.1"/>
    <property type="molecule type" value="Genomic_DNA"/>
</dbReference>
<dbReference type="AlphaFoldDB" id="K9ZIQ0"/>
<evidence type="ECO:0000259" key="1">
    <source>
        <dbReference type="SMART" id="SM00912"/>
    </source>
</evidence>
<evidence type="ECO:0000313" key="2">
    <source>
        <dbReference type="EMBL" id="AFZ58442.1"/>
    </source>
</evidence>
<keyword evidence="3" id="KW-1185">Reference proteome</keyword>
<dbReference type="SMART" id="SM00912">
    <property type="entry name" value="Haemagg_act"/>
    <property type="match status" value="1"/>
</dbReference>
<dbReference type="NCBIfam" id="TIGR01901">
    <property type="entry name" value="adhes_NPXG"/>
    <property type="match status" value="1"/>
</dbReference>
<dbReference type="PATRIC" id="fig|272123.3.peg.3302"/>
<dbReference type="Proteomes" id="UP000010474">
    <property type="component" value="Chromosome"/>
</dbReference>
<dbReference type="InterPro" id="IPR008638">
    <property type="entry name" value="FhaB/CdiA-like_TPS"/>
</dbReference>
<dbReference type="eggNOG" id="COG3210">
    <property type="taxonomic scope" value="Bacteria"/>
</dbReference>
<name>K9ZIQ0_ANACC</name>
<feature type="domain" description="Filamentous haemagglutinin FhaB/tRNA nuclease CdiA-like TPS" evidence="1">
    <location>
        <begin position="47"/>
        <end position="158"/>
    </location>
</feature>
<protein>
    <submittedName>
        <fullName evidence="2">Filamentous hemagglutinin family outer membrane protein</fullName>
    </submittedName>
</protein>
<dbReference type="Pfam" id="PF05860">
    <property type="entry name" value="TPS"/>
    <property type="match status" value="1"/>
</dbReference>
<accession>K9ZIQ0</accession>
<dbReference type="InterPro" id="IPR011050">
    <property type="entry name" value="Pectin_lyase_fold/virulence"/>
</dbReference>
<dbReference type="OrthoDB" id="524782at2"/>
<organism evidence="2 3">
    <name type="scientific">Anabaena cylindrica (strain ATCC 27899 / PCC 7122)</name>
    <dbReference type="NCBI Taxonomy" id="272123"/>
    <lineage>
        <taxon>Bacteria</taxon>
        <taxon>Bacillati</taxon>
        <taxon>Cyanobacteriota</taxon>
        <taxon>Cyanophyceae</taxon>
        <taxon>Nostocales</taxon>
        <taxon>Nostocaceae</taxon>
        <taxon>Anabaena</taxon>
    </lineage>
</organism>
<dbReference type="STRING" id="272123.Anacy_3025"/>
<gene>
    <name evidence="2" type="ordered locus">Anacy_3025</name>
</gene>